<dbReference type="GO" id="GO:0005737">
    <property type="term" value="C:cytoplasm"/>
    <property type="evidence" value="ECO:0007669"/>
    <property type="project" value="TreeGrafter"/>
</dbReference>
<reference evidence="8 9" key="1">
    <citation type="submission" date="2017-08" db="EMBL/GenBank/DDBJ databases">
        <title>Acidophilic green algal genome provides insights into adaptation to an acidic environment.</title>
        <authorList>
            <person name="Hirooka S."/>
            <person name="Hirose Y."/>
            <person name="Kanesaki Y."/>
            <person name="Higuchi S."/>
            <person name="Fujiwara T."/>
            <person name="Onuma R."/>
            <person name="Era A."/>
            <person name="Ohbayashi R."/>
            <person name="Uzuka A."/>
            <person name="Nozaki H."/>
            <person name="Yoshikawa H."/>
            <person name="Miyagishima S.Y."/>
        </authorList>
    </citation>
    <scope>NUCLEOTIDE SEQUENCE [LARGE SCALE GENOMIC DNA]</scope>
    <source>
        <strain evidence="8 9">NIES-2499</strain>
    </source>
</reference>
<sequence>MASAMRVKARLTTKTTHIAASSVFSRKVCLKVPRGPGSERAFAFNVKNHDLVHCYLWRSSVRPFWSGSRHVTTAAAAVDLQAEGTDERIPVTVITGFLGSGKTTLLNNILTGAHGKRIAVIENEFGEIDIDSELVAKQEILEGSNDMVTQLSNGCLCCTVRDDLIQALNRLWERRADFDHVIIETTGLANPAPIISSFFMDADLPDRVRLDGVVTVVDAKHVELHLNEDKGEGIVNEAVEQIAYADRILLNKVDLVSTTQLSALESRLRTINEMATIQRTTRSKTPVDFVLGVGGFDLNSVEKQLNSNAGHNHDHDHEHGHDCSGAECKHESHASSHSHVHGHDCSGADCKHESHASSHNHEHGHDCSGADCKHESHASSHSHEHGHDCSGADCKHESHSHAEHSHGQAHSHSHAPAPSFRHDDKVSSVSLVLDGDMDLDKINYSLGFLLESRNEDIYRMKGILSIAGSDFRFVYHGVHMMFEGLPDRKWRPDERRVNKMVFIGRDLSREDFEEAFKSCLAPPKEVASSQKAVVV</sequence>
<dbReference type="GO" id="GO:0000166">
    <property type="term" value="F:nucleotide binding"/>
    <property type="evidence" value="ECO:0007669"/>
    <property type="project" value="UniProtKB-KW"/>
</dbReference>
<gene>
    <name evidence="8" type="ORF">CEUSTIGMA_g7667.t1</name>
</gene>
<evidence type="ECO:0000256" key="6">
    <source>
        <dbReference type="SAM" id="MobiDB-lite"/>
    </source>
</evidence>
<evidence type="ECO:0000313" key="9">
    <source>
        <dbReference type="Proteomes" id="UP000232323"/>
    </source>
</evidence>
<comment type="caution">
    <text evidence="8">The sequence shown here is derived from an EMBL/GenBank/DDBJ whole genome shotgun (WGS) entry which is preliminary data.</text>
</comment>
<dbReference type="InterPro" id="IPR027417">
    <property type="entry name" value="P-loop_NTPase"/>
</dbReference>
<dbReference type="SMART" id="SM00833">
    <property type="entry name" value="CobW_C"/>
    <property type="match status" value="1"/>
</dbReference>
<feature type="region of interest" description="Disordered" evidence="6">
    <location>
        <begin position="350"/>
        <end position="422"/>
    </location>
</feature>
<evidence type="ECO:0000313" key="8">
    <source>
        <dbReference type="EMBL" id="GAX80229.1"/>
    </source>
</evidence>
<evidence type="ECO:0000256" key="3">
    <source>
        <dbReference type="ARBA" id="ARBA00023186"/>
    </source>
</evidence>
<dbReference type="SUPFAM" id="SSF90002">
    <property type="entry name" value="Hypothetical protein YjiA, C-terminal domain"/>
    <property type="match status" value="1"/>
</dbReference>
<dbReference type="Gene3D" id="3.40.50.300">
    <property type="entry name" value="P-loop containing nucleotide triphosphate hydrolases"/>
    <property type="match status" value="1"/>
</dbReference>
<dbReference type="PANTHER" id="PTHR13748:SF62">
    <property type="entry name" value="COBW DOMAIN-CONTAINING PROTEIN"/>
    <property type="match status" value="1"/>
</dbReference>
<comment type="catalytic activity">
    <reaction evidence="5">
        <text>GTP + H2O = GDP + phosphate + H(+)</text>
        <dbReference type="Rhea" id="RHEA:19669"/>
        <dbReference type="ChEBI" id="CHEBI:15377"/>
        <dbReference type="ChEBI" id="CHEBI:15378"/>
        <dbReference type="ChEBI" id="CHEBI:37565"/>
        <dbReference type="ChEBI" id="CHEBI:43474"/>
        <dbReference type="ChEBI" id="CHEBI:58189"/>
    </reaction>
    <physiologicalReaction direction="left-to-right" evidence="5">
        <dbReference type="Rhea" id="RHEA:19670"/>
    </physiologicalReaction>
</comment>
<dbReference type="InterPro" id="IPR003495">
    <property type="entry name" value="CobW/HypB/UreG_nucleotide-bd"/>
</dbReference>
<proteinExistence type="inferred from homology"/>
<dbReference type="Proteomes" id="UP000232323">
    <property type="component" value="Unassembled WGS sequence"/>
</dbReference>
<keyword evidence="3" id="KW-0143">Chaperone</keyword>
<dbReference type="AlphaFoldDB" id="A0A250XBF7"/>
<keyword evidence="9" id="KW-1185">Reference proteome</keyword>
<organism evidence="8 9">
    <name type="scientific">Chlamydomonas eustigma</name>
    <dbReference type="NCBI Taxonomy" id="1157962"/>
    <lineage>
        <taxon>Eukaryota</taxon>
        <taxon>Viridiplantae</taxon>
        <taxon>Chlorophyta</taxon>
        <taxon>core chlorophytes</taxon>
        <taxon>Chlorophyceae</taxon>
        <taxon>CS clade</taxon>
        <taxon>Chlamydomonadales</taxon>
        <taxon>Chlamydomonadaceae</taxon>
        <taxon>Chlamydomonas</taxon>
    </lineage>
</organism>
<feature type="region of interest" description="Disordered" evidence="6">
    <location>
        <begin position="306"/>
        <end position="329"/>
    </location>
</feature>
<keyword evidence="1" id="KW-0547">Nucleotide-binding</keyword>
<dbReference type="CDD" id="cd03112">
    <property type="entry name" value="CobW-like"/>
    <property type="match status" value="1"/>
</dbReference>
<evidence type="ECO:0000256" key="4">
    <source>
        <dbReference type="ARBA" id="ARBA00034320"/>
    </source>
</evidence>
<dbReference type="InterPro" id="IPR036627">
    <property type="entry name" value="CobW-likC_sf"/>
</dbReference>
<evidence type="ECO:0000259" key="7">
    <source>
        <dbReference type="SMART" id="SM00833"/>
    </source>
</evidence>
<dbReference type="InterPro" id="IPR011629">
    <property type="entry name" value="CobW-like_C"/>
</dbReference>
<evidence type="ECO:0000256" key="2">
    <source>
        <dbReference type="ARBA" id="ARBA00022801"/>
    </source>
</evidence>
<dbReference type="EMBL" id="BEGY01000050">
    <property type="protein sequence ID" value="GAX80229.1"/>
    <property type="molecule type" value="Genomic_DNA"/>
</dbReference>
<dbReference type="PANTHER" id="PTHR13748">
    <property type="entry name" value="COBW-RELATED"/>
    <property type="match status" value="1"/>
</dbReference>
<dbReference type="OrthoDB" id="258627at2759"/>
<dbReference type="Gene3D" id="3.30.1220.10">
    <property type="entry name" value="CobW-like, C-terminal domain"/>
    <property type="match status" value="1"/>
</dbReference>
<protein>
    <recommendedName>
        <fullName evidence="7">CobW C-terminal domain-containing protein</fullName>
    </recommendedName>
</protein>
<name>A0A250XBF7_9CHLO</name>
<dbReference type="Pfam" id="PF02492">
    <property type="entry name" value="cobW"/>
    <property type="match status" value="1"/>
</dbReference>
<comment type="similarity">
    <text evidence="4">Belongs to the SIMIBI class G3E GTPase family. ZNG1 subfamily.</text>
</comment>
<accession>A0A250XBF7</accession>
<dbReference type="InterPro" id="IPR051316">
    <property type="entry name" value="Zinc-reg_GTPase_activator"/>
</dbReference>
<dbReference type="Pfam" id="PF07683">
    <property type="entry name" value="CobW_C"/>
    <property type="match status" value="1"/>
</dbReference>
<evidence type="ECO:0000256" key="1">
    <source>
        <dbReference type="ARBA" id="ARBA00022741"/>
    </source>
</evidence>
<keyword evidence="2" id="KW-0378">Hydrolase</keyword>
<feature type="compositionally biased region" description="Basic and acidic residues" evidence="6">
    <location>
        <begin position="350"/>
        <end position="406"/>
    </location>
</feature>
<dbReference type="SUPFAM" id="SSF52540">
    <property type="entry name" value="P-loop containing nucleoside triphosphate hydrolases"/>
    <property type="match status" value="1"/>
</dbReference>
<feature type="domain" description="CobW C-terminal" evidence="7">
    <location>
        <begin position="426"/>
        <end position="520"/>
    </location>
</feature>
<evidence type="ECO:0000256" key="5">
    <source>
        <dbReference type="ARBA" id="ARBA00049117"/>
    </source>
</evidence>
<dbReference type="GO" id="GO:0016787">
    <property type="term" value="F:hydrolase activity"/>
    <property type="evidence" value="ECO:0007669"/>
    <property type="project" value="UniProtKB-KW"/>
</dbReference>
<feature type="compositionally biased region" description="Basic and acidic residues" evidence="6">
    <location>
        <begin position="311"/>
        <end position="329"/>
    </location>
</feature>